<organism evidence="1 2">
    <name type="scientific">Archangium gephyra</name>
    <dbReference type="NCBI Taxonomy" id="48"/>
    <lineage>
        <taxon>Bacteria</taxon>
        <taxon>Pseudomonadati</taxon>
        <taxon>Myxococcota</taxon>
        <taxon>Myxococcia</taxon>
        <taxon>Myxococcales</taxon>
        <taxon>Cystobacterineae</taxon>
        <taxon>Archangiaceae</taxon>
        <taxon>Archangium</taxon>
    </lineage>
</organism>
<accession>A0A2W5TJ53</accession>
<dbReference type="EMBL" id="QFQP01000010">
    <property type="protein sequence ID" value="PZR13303.1"/>
    <property type="molecule type" value="Genomic_DNA"/>
</dbReference>
<comment type="caution">
    <text evidence="1">The sequence shown here is derived from an EMBL/GenBank/DDBJ whole genome shotgun (WGS) entry which is preliminary data.</text>
</comment>
<gene>
    <name evidence="1" type="ORF">DI536_13540</name>
</gene>
<proteinExistence type="predicted"/>
<name>A0A2W5TJ53_9BACT</name>
<dbReference type="AlphaFoldDB" id="A0A2W5TJ53"/>
<reference evidence="1 2" key="1">
    <citation type="submission" date="2017-08" db="EMBL/GenBank/DDBJ databases">
        <title>Infants hospitalized years apart are colonized by the same room-sourced microbial strains.</title>
        <authorList>
            <person name="Brooks B."/>
            <person name="Olm M.R."/>
            <person name="Firek B.A."/>
            <person name="Baker R."/>
            <person name="Thomas B.C."/>
            <person name="Morowitz M.J."/>
            <person name="Banfield J.F."/>
        </authorList>
    </citation>
    <scope>NUCLEOTIDE SEQUENCE [LARGE SCALE GENOMIC DNA]</scope>
    <source>
        <strain evidence="1">S2_003_000_R2_14</strain>
    </source>
</reference>
<dbReference type="SUPFAM" id="SSF63825">
    <property type="entry name" value="YWTD domain"/>
    <property type="match status" value="1"/>
</dbReference>
<evidence type="ECO:0000313" key="1">
    <source>
        <dbReference type="EMBL" id="PZR13303.1"/>
    </source>
</evidence>
<evidence type="ECO:0000313" key="2">
    <source>
        <dbReference type="Proteomes" id="UP000249061"/>
    </source>
</evidence>
<sequence>MVFTDGGLVYPLADLPEEKCGALREFSCPADAGPCITWDTPGSQEVVATAAQLARSRAIVGRVGTELVFTTFSADGGTAVWSAAPGRAPSLAHTGGELSIEGLALSSAGYAWWFLAGSGSGPNSYAYDIHYVLPSGGGANSVGLPKPSGATSNAVAYGTNYAVALGEGLYTFYPAGESHLVTTSDISSDVLTSIAVDEATQDIFFVRTRSLGGSSLWRYAHASATATMMTQLPRLDGVSSMRGGALALHGGYAYVLGVLGLYRIPMDGSAPLQLVFRGEEFPQYGGTLKSGSLVVHGDKFYFGKVCHFDADLPGYGTVELDIDTLTARWLDLDPAYPLLPHVTGYEPWGDGPVYASPTGAFIIRN</sequence>
<protein>
    <submittedName>
        <fullName evidence="1">Uncharacterized protein</fullName>
    </submittedName>
</protein>
<dbReference type="Proteomes" id="UP000249061">
    <property type="component" value="Unassembled WGS sequence"/>
</dbReference>